<dbReference type="InterPro" id="IPR036291">
    <property type="entry name" value="NAD(P)-bd_dom_sf"/>
</dbReference>
<dbReference type="Gene3D" id="3.40.50.720">
    <property type="entry name" value="NAD(P)-binding Rossmann-like Domain"/>
    <property type="match status" value="1"/>
</dbReference>
<dbReference type="EMBL" id="JADGJQ010000075">
    <property type="protein sequence ID" value="KAJ3172820.1"/>
    <property type="molecule type" value="Genomic_DNA"/>
</dbReference>
<evidence type="ECO:0000313" key="3">
    <source>
        <dbReference type="EMBL" id="KAJ3172820.1"/>
    </source>
</evidence>
<dbReference type="Proteomes" id="UP001212152">
    <property type="component" value="Unassembled WGS sequence"/>
</dbReference>
<evidence type="ECO:0000256" key="2">
    <source>
        <dbReference type="ARBA" id="ARBA00023002"/>
    </source>
</evidence>
<proteinExistence type="inferred from homology"/>
<dbReference type="Pfam" id="PF00106">
    <property type="entry name" value="adh_short"/>
    <property type="match status" value="1"/>
</dbReference>
<dbReference type="GO" id="GO:0016491">
    <property type="term" value="F:oxidoreductase activity"/>
    <property type="evidence" value="ECO:0007669"/>
    <property type="project" value="UniProtKB-KW"/>
</dbReference>
<accession>A0AAD5TDF0</accession>
<keyword evidence="2" id="KW-0560">Oxidoreductase</keyword>
<dbReference type="PANTHER" id="PTHR24320:SF148">
    <property type="entry name" value="NAD(P)-BINDING ROSSMANN-FOLD SUPERFAMILY PROTEIN"/>
    <property type="match status" value="1"/>
</dbReference>
<dbReference type="SUPFAM" id="SSF51735">
    <property type="entry name" value="NAD(P)-binding Rossmann-fold domains"/>
    <property type="match status" value="1"/>
</dbReference>
<reference evidence="3" key="1">
    <citation type="submission" date="2020-05" db="EMBL/GenBank/DDBJ databases">
        <title>Phylogenomic resolution of chytrid fungi.</title>
        <authorList>
            <person name="Stajich J.E."/>
            <person name="Amses K."/>
            <person name="Simmons R."/>
            <person name="Seto K."/>
            <person name="Myers J."/>
            <person name="Bonds A."/>
            <person name="Quandt C.A."/>
            <person name="Barry K."/>
            <person name="Liu P."/>
            <person name="Grigoriev I."/>
            <person name="Longcore J.E."/>
            <person name="James T.Y."/>
        </authorList>
    </citation>
    <scope>NUCLEOTIDE SEQUENCE</scope>
    <source>
        <strain evidence="3">JEL0379</strain>
    </source>
</reference>
<comment type="caution">
    <text evidence="3">The sequence shown here is derived from an EMBL/GenBank/DDBJ whole genome shotgun (WGS) entry which is preliminary data.</text>
</comment>
<name>A0AAD5TDF0_9FUNG</name>
<gene>
    <name evidence="3" type="primary">RDH14</name>
    <name evidence="3" type="ORF">HDU87_007822</name>
</gene>
<dbReference type="AlphaFoldDB" id="A0AAD5TDF0"/>
<dbReference type="PRINTS" id="PR00081">
    <property type="entry name" value="GDHRDH"/>
</dbReference>
<evidence type="ECO:0000256" key="1">
    <source>
        <dbReference type="ARBA" id="ARBA00006484"/>
    </source>
</evidence>
<sequence>MATLTRNILVTGANRGLGLALCERLLGLATPVTRVHLTIACRDTAAGQQAAAQLLTAAANAEHVQVTVRRLDVADPASISELVAELEATREPLHLLVNNAGVYPTGKTRKVVNVAVPSADENEIAIENTFLTNYLGAASLTLRLLPLLRRSASADGTTAEIVMVGSELYKYAPPGPICLPMLTDAGGVVAGVDEASFSAQNAYAVSKLAMMQFTHYLHKHVLPEHASQPSRGVVTINACTPGFVPATNMAGKSKVWYERIVSTYLLPLLPFARTIDQGADSLLACCRLNEPAADGPNDDHKELISGAYVKDGKVVATSPRSQDEKEARRLWEWTIAVLGIQGVDS</sequence>
<dbReference type="InterPro" id="IPR002347">
    <property type="entry name" value="SDR_fam"/>
</dbReference>
<keyword evidence="4" id="KW-1185">Reference proteome</keyword>
<organism evidence="3 4">
    <name type="scientific">Geranomyces variabilis</name>
    <dbReference type="NCBI Taxonomy" id="109894"/>
    <lineage>
        <taxon>Eukaryota</taxon>
        <taxon>Fungi</taxon>
        <taxon>Fungi incertae sedis</taxon>
        <taxon>Chytridiomycota</taxon>
        <taxon>Chytridiomycota incertae sedis</taxon>
        <taxon>Chytridiomycetes</taxon>
        <taxon>Spizellomycetales</taxon>
        <taxon>Powellomycetaceae</taxon>
        <taxon>Geranomyces</taxon>
    </lineage>
</organism>
<comment type="similarity">
    <text evidence="1">Belongs to the short-chain dehydrogenases/reductases (SDR) family.</text>
</comment>
<dbReference type="PANTHER" id="PTHR24320">
    <property type="entry name" value="RETINOL DEHYDROGENASE"/>
    <property type="match status" value="1"/>
</dbReference>
<evidence type="ECO:0000313" key="4">
    <source>
        <dbReference type="Proteomes" id="UP001212152"/>
    </source>
</evidence>
<protein>
    <submittedName>
        <fullName evidence="3">Retinol dehydrogenase 14</fullName>
    </submittedName>
</protein>